<protein>
    <recommendedName>
        <fullName evidence="4">D-malate dehydrogenase (decarboxylating)</fullName>
        <ecNumber evidence="4">1.1.1.83</ecNumber>
    </recommendedName>
</protein>
<evidence type="ECO:0000256" key="5">
    <source>
        <dbReference type="ARBA" id="ARBA00022723"/>
    </source>
</evidence>
<feature type="domain" description="Isopropylmalate dehydrogenase-like" evidence="14">
    <location>
        <begin position="12"/>
        <end position="362"/>
    </location>
</feature>
<keyword evidence="9" id="KW-0464">Manganese</keyword>
<evidence type="ECO:0000256" key="3">
    <source>
        <dbReference type="ARBA" id="ARBA00007769"/>
    </source>
</evidence>
<dbReference type="AlphaFoldDB" id="A0A0A2LAH9"/>
<dbReference type="CDD" id="cd09123">
    <property type="entry name" value="PLDc_Tdp1_2"/>
    <property type="match status" value="1"/>
</dbReference>
<dbReference type="InterPro" id="IPR019818">
    <property type="entry name" value="IsoCit/isopropylmalate_DH_CS"/>
</dbReference>
<evidence type="ECO:0000313" key="16">
    <source>
        <dbReference type="Proteomes" id="UP000030104"/>
    </source>
</evidence>
<dbReference type="PANTHER" id="PTHR43275:SF1">
    <property type="entry name" value="D-MALATE DEHYDROGENASE [DECARBOXYLATING]"/>
    <property type="match status" value="1"/>
</dbReference>
<feature type="active site" description="Nucleophile" evidence="11">
    <location>
        <position position="462"/>
    </location>
</feature>
<evidence type="ECO:0000256" key="12">
    <source>
        <dbReference type="PIRSR" id="PIRSR610347-2"/>
    </source>
</evidence>
<proteinExistence type="inferred from homology"/>
<evidence type="ECO:0000256" key="1">
    <source>
        <dbReference type="ARBA" id="ARBA00001936"/>
    </source>
</evidence>
<organism evidence="15 16">
    <name type="scientific">Penicillium italicum</name>
    <name type="common">Blue mold</name>
    <dbReference type="NCBI Taxonomy" id="40296"/>
    <lineage>
        <taxon>Eukaryota</taxon>
        <taxon>Fungi</taxon>
        <taxon>Dikarya</taxon>
        <taxon>Ascomycota</taxon>
        <taxon>Pezizomycotina</taxon>
        <taxon>Eurotiomycetes</taxon>
        <taxon>Eurotiomycetidae</taxon>
        <taxon>Eurotiales</taxon>
        <taxon>Aspergillaceae</taxon>
        <taxon>Penicillium</taxon>
    </lineage>
</organism>
<dbReference type="GO" id="GO:0051287">
    <property type="term" value="F:NAD binding"/>
    <property type="evidence" value="ECO:0007669"/>
    <property type="project" value="InterPro"/>
</dbReference>
<evidence type="ECO:0000256" key="11">
    <source>
        <dbReference type="PIRSR" id="PIRSR610347-1"/>
    </source>
</evidence>
<reference evidence="15 16" key="1">
    <citation type="journal article" date="2015" name="Mol. Plant Microbe Interact.">
        <title>Genome, transcriptome, and functional analyses of Penicillium expansum provide new insights into secondary metabolism and pathogenicity.</title>
        <authorList>
            <person name="Ballester A.R."/>
            <person name="Marcet-Houben M."/>
            <person name="Levin E."/>
            <person name="Sela N."/>
            <person name="Selma-Lazaro C."/>
            <person name="Carmona L."/>
            <person name="Wisniewski M."/>
            <person name="Droby S."/>
            <person name="Gonzalez-Candelas L."/>
            <person name="Gabaldon T."/>
        </authorList>
    </citation>
    <scope>NUCLEOTIDE SEQUENCE [LARGE SCALE GENOMIC DNA]</scope>
    <source>
        <strain evidence="15 16">PHI-1</strain>
    </source>
</reference>
<dbReference type="EC" id="1.1.1.83" evidence="4"/>
<dbReference type="SMART" id="SM01329">
    <property type="entry name" value="Iso_dh"/>
    <property type="match status" value="1"/>
</dbReference>
<dbReference type="PhylomeDB" id="A0A0A2LAH9"/>
<dbReference type="InterPro" id="IPR010347">
    <property type="entry name" value="Tdp1"/>
</dbReference>
<dbReference type="Pfam" id="PF00180">
    <property type="entry name" value="Iso_dh"/>
    <property type="match status" value="1"/>
</dbReference>
<dbReference type="GO" id="GO:0008081">
    <property type="term" value="F:phosphoric diester hydrolase activity"/>
    <property type="evidence" value="ECO:0007669"/>
    <property type="project" value="InterPro"/>
</dbReference>
<comment type="catalytic activity">
    <reaction evidence="10">
        <text>(R)-malate + NAD(+) = pyruvate + CO2 + NADH</text>
        <dbReference type="Rhea" id="RHEA:18365"/>
        <dbReference type="ChEBI" id="CHEBI:15361"/>
        <dbReference type="ChEBI" id="CHEBI:15588"/>
        <dbReference type="ChEBI" id="CHEBI:16526"/>
        <dbReference type="ChEBI" id="CHEBI:57540"/>
        <dbReference type="ChEBI" id="CHEBI:57945"/>
        <dbReference type="EC" id="1.1.1.83"/>
    </reaction>
</comment>
<evidence type="ECO:0000256" key="8">
    <source>
        <dbReference type="ARBA" id="ARBA00023027"/>
    </source>
</evidence>
<evidence type="ECO:0000313" key="15">
    <source>
        <dbReference type="EMBL" id="KGO76984.1"/>
    </source>
</evidence>
<dbReference type="STRING" id="40296.A0A0A2LAH9"/>
<keyword evidence="6" id="KW-0460">Magnesium</keyword>
<evidence type="ECO:0000256" key="13">
    <source>
        <dbReference type="PIRSR" id="PIRSR610347-3"/>
    </source>
</evidence>
<dbReference type="OrthoDB" id="47785at2759"/>
<dbReference type="CDD" id="cd09194">
    <property type="entry name" value="PLDc_yTdp1_1"/>
    <property type="match status" value="1"/>
</dbReference>
<dbReference type="Proteomes" id="UP000030104">
    <property type="component" value="Unassembled WGS sequence"/>
</dbReference>
<dbReference type="SUPFAM" id="SSF53659">
    <property type="entry name" value="Isocitrate/Isopropylmalate dehydrogenase-like"/>
    <property type="match status" value="1"/>
</dbReference>
<dbReference type="OMA" id="VWPELFR"/>
<dbReference type="NCBIfam" id="TIGR02089">
    <property type="entry name" value="TTC"/>
    <property type="match status" value="1"/>
</dbReference>
<feature type="site" description="Interaction with DNA" evidence="13">
    <location>
        <position position="744"/>
    </location>
</feature>
<gene>
    <name evidence="15" type="ORF">PITC_004050</name>
</gene>
<keyword evidence="5" id="KW-0479">Metal-binding</keyword>
<dbReference type="GO" id="GO:0046553">
    <property type="term" value="F:D-malate dehydrogenase (decarboxylating) (NAD+) activity"/>
    <property type="evidence" value="ECO:0007669"/>
    <property type="project" value="UniProtKB-EC"/>
</dbReference>
<comment type="similarity">
    <text evidence="3">Belongs to the isocitrate and isopropylmalate dehydrogenases family.</text>
</comment>
<dbReference type="InterPro" id="IPR024084">
    <property type="entry name" value="IsoPropMal-DH-like_dom"/>
</dbReference>
<evidence type="ECO:0000259" key="14">
    <source>
        <dbReference type="SMART" id="SM01329"/>
    </source>
</evidence>
<keyword evidence="16" id="KW-1185">Reference proteome</keyword>
<dbReference type="Gene3D" id="3.30.870.10">
    <property type="entry name" value="Endonuclease Chain A"/>
    <property type="match status" value="2"/>
</dbReference>
<dbReference type="FunFam" id="3.30.870.10:FF:000038">
    <property type="entry name" value="Probable tyrosyl-DNA phosphodiesterase"/>
    <property type="match status" value="1"/>
</dbReference>
<feature type="binding site" evidence="12">
    <location>
        <position position="464"/>
    </location>
    <ligand>
        <name>substrate</name>
    </ligand>
</feature>
<dbReference type="InterPro" id="IPR011829">
    <property type="entry name" value="TTC_DH"/>
</dbReference>
<dbReference type="PROSITE" id="PS00470">
    <property type="entry name" value="IDH_IMDH"/>
    <property type="match status" value="1"/>
</dbReference>
<dbReference type="HOGENOM" id="CLU_015089_0_0_1"/>
<evidence type="ECO:0000256" key="2">
    <source>
        <dbReference type="ARBA" id="ARBA00001946"/>
    </source>
</evidence>
<accession>A0A0A2LAH9</accession>
<feature type="binding site" evidence="12">
    <location>
        <position position="720"/>
    </location>
    <ligand>
        <name>substrate</name>
    </ligand>
</feature>
<keyword evidence="8" id="KW-0520">NAD</keyword>
<sequence length="865" mass="95194">MSAPVASQKTYSIASIPADGIGPEVISAGITALNALTDTLKTFKLEFKNYDWSSDTYKKTGKYIPDGGLEELKKHDAIFFGAVGAPDVPDHISLWGLRLAICQPFQQYANVRPTRVFRGTESPLRKCGPNDLDWVIIRENSEGEYAGQGGRSHAGKPWEVATEVSIFSRHGVERIMRFAFETAQKRPRKLLTVVTKSNAQRNGMVLWDEVAKIVAVDFPDVTVDKMLVDAMTTRMVLKPESLDTIVATNLHADILSDLAASLAGSIGIAPTSNLDPTREYPSMFEPIHGSAFDITGMGISNPVATFWTAAEMLAWLGEEEASKQLLVAISPPLPRGCPTLTDGKLTSDSGGAARPTQFVNSPVKLTHIQDLPDGNNVDAIRLRDILGDPMIRECWQFNFLFDVDFLMSQFDEDIRALVQVKVVHGSWRKEDSNRIRVEESCARYPNVEPIVAYMPEPFGTHHSKMMILLRHDDLAQVIIHTANMIHMDWTNMTQAAWLSPLLPLQKESSAESQTDAKIGSGARFKRDLLAYLKAYGPKKTGPLVQQLGSYDFSSIRATLIASVPSKRHASASSSEEETLWGWPALKDLISQIPIQQKSKAQKPHIVIQISSVATLGQTNKWLKDVFFKALTPTQPQQAPTYSIIFPTPDEIRRSLNGYNSGCSIHMKTQSAAQQKQLQYMRPHLCQWAGDAIPPGQCIDLSEDTPPKREAGRARAAPHIKTYIRFADSDMKTIDWAIVSSANLSTQAWGAATNSTGEVRICSWEIGVVVWPELFRDEGCGDAASPSASESKSRAKGKSPASDALMVPCFKRDRPAVSEGAEAASVVVGFRMPYDVPLTQYGAGDEPWCAATSHTLPDWQGQSWIV</sequence>
<keyword evidence="7" id="KW-0560">Oxidoreductase</keyword>
<evidence type="ECO:0000256" key="6">
    <source>
        <dbReference type="ARBA" id="ARBA00022842"/>
    </source>
</evidence>
<dbReference type="GO" id="GO:0006281">
    <property type="term" value="P:DNA repair"/>
    <property type="evidence" value="ECO:0007669"/>
    <property type="project" value="InterPro"/>
</dbReference>
<dbReference type="PANTHER" id="PTHR43275">
    <property type="entry name" value="D-MALATE DEHYDROGENASE [DECARBOXYLATING]"/>
    <property type="match status" value="1"/>
</dbReference>
<dbReference type="SUPFAM" id="SSF56024">
    <property type="entry name" value="Phospholipase D/nuclease"/>
    <property type="match status" value="2"/>
</dbReference>
<evidence type="ECO:0000256" key="7">
    <source>
        <dbReference type="ARBA" id="ARBA00023002"/>
    </source>
</evidence>
<evidence type="ECO:0000256" key="9">
    <source>
        <dbReference type="ARBA" id="ARBA00023211"/>
    </source>
</evidence>
<comment type="cofactor">
    <cofactor evidence="1">
        <name>Mn(2+)</name>
        <dbReference type="ChEBI" id="CHEBI:29035"/>
    </cofactor>
</comment>
<dbReference type="GO" id="GO:0005634">
    <property type="term" value="C:nucleus"/>
    <property type="evidence" value="ECO:0007669"/>
    <property type="project" value="InterPro"/>
</dbReference>
<dbReference type="EMBL" id="JQGA01000226">
    <property type="protein sequence ID" value="KGO76984.1"/>
    <property type="molecule type" value="Genomic_DNA"/>
</dbReference>
<comment type="caution">
    <text evidence="15">The sequence shown here is derived from an EMBL/GenBank/DDBJ whole genome shotgun (WGS) entry which is preliminary data.</text>
</comment>
<dbReference type="Gene3D" id="3.40.718.10">
    <property type="entry name" value="Isopropylmalate Dehydrogenase"/>
    <property type="match status" value="1"/>
</dbReference>
<name>A0A0A2LAH9_PENIT</name>
<dbReference type="FunFam" id="3.30.870.10:FF:000047">
    <property type="entry name" value="Probable tyrosyl-DNA phosphodiesterase"/>
    <property type="match status" value="1"/>
</dbReference>
<feature type="active site" description="Proton donor/acceptor" evidence="11">
    <location>
        <position position="718"/>
    </location>
</feature>
<evidence type="ECO:0000256" key="4">
    <source>
        <dbReference type="ARBA" id="ARBA00013126"/>
    </source>
</evidence>
<dbReference type="InterPro" id="IPR050501">
    <property type="entry name" value="ICDH/IPMDH"/>
</dbReference>
<comment type="cofactor">
    <cofactor evidence="2">
        <name>Mg(2+)</name>
        <dbReference type="ChEBI" id="CHEBI:18420"/>
    </cofactor>
</comment>
<dbReference type="GO" id="GO:0000287">
    <property type="term" value="F:magnesium ion binding"/>
    <property type="evidence" value="ECO:0007669"/>
    <property type="project" value="InterPro"/>
</dbReference>
<dbReference type="Pfam" id="PF06087">
    <property type="entry name" value="Tyr-DNA_phospho"/>
    <property type="match status" value="1"/>
</dbReference>
<evidence type="ECO:0000256" key="10">
    <source>
        <dbReference type="ARBA" id="ARBA00049301"/>
    </source>
</evidence>